<comment type="subcellular location">
    <subcellularLocation>
        <location evidence="1">Endoplasmic reticulum membrane</location>
        <topology evidence="1">Single-pass membrane protein</topology>
    </subcellularLocation>
</comment>
<evidence type="ECO:0000256" key="5">
    <source>
        <dbReference type="ARBA" id="ARBA00022989"/>
    </source>
</evidence>
<evidence type="ECO:0000313" key="8">
    <source>
        <dbReference type="EMBL" id="KAL1520372.1"/>
    </source>
</evidence>
<dbReference type="Proteomes" id="UP001515480">
    <property type="component" value="Unassembled WGS sequence"/>
</dbReference>
<keyword evidence="9" id="KW-1185">Reference proteome</keyword>
<dbReference type="GO" id="GO:0005789">
    <property type="term" value="C:endoplasmic reticulum membrane"/>
    <property type="evidence" value="ECO:0007669"/>
    <property type="project" value="UniProtKB-SubCell"/>
</dbReference>
<name>A0AB34JHZ2_PRYPA</name>
<evidence type="ECO:0000313" key="9">
    <source>
        <dbReference type="Proteomes" id="UP001515480"/>
    </source>
</evidence>
<evidence type="ECO:0000256" key="6">
    <source>
        <dbReference type="ARBA" id="ARBA00023136"/>
    </source>
</evidence>
<comment type="caution">
    <text evidence="8">The sequence shown here is derived from an EMBL/GenBank/DDBJ whole genome shotgun (WGS) entry which is preliminary data.</text>
</comment>
<evidence type="ECO:0000256" key="4">
    <source>
        <dbReference type="ARBA" id="ARBA00022824"/>
    </source>
</evidence>
<evidence type="ECO:0000256" key="1">
    <source>
        <dbReference type="ARBA" id="ARBA00004389"/>
    </source>
</evidence>
<dbReference type="PANTHER" id="PTHR15601:SF0">
    <property type="entry name" value="GEO09675P1"/>
    <property type="match status" value="1"/>
</dbReference>
<evidence type="ECO:0000256" key="2">
    <source>
        <dbReference type="ARBA" id="ARBA00005500"/>
    </source>
</evidence>
<dbReference type="AlphaFoldDB" id="A0AB34JHZ2"/>
<accession>A0AB34JHZ2</accession>
<keyword evidence="5 7" id="KW-1133">Transmembrane helix</keyword>
<dbReference type="Pfam" id="PF06624">
    <property type="entry name" value="RAMP4"/>
    <property type="match status" value="1"/>
</dbReference>
<proteinExistence type="inferred from homology"/>
<dbReference type="PANTHER" id="PTHR15601">
    <property type="entry name" value="STRESS ASSOCIATED ENDOPLASMIC RETICULUM PROTEIN SERP1/RAMP4"/>
    <property type="match status" value="1"/>
</dbReference>
<sequence length="71" mass="7771">MVSASSAQKRRVTSDKKMMANVNKRGLVSEEIASRKPKKMPVGPIMLGFFLFVVIGSCKSCVFFIVDSVTS</sequence>
<dbReference type="InterPro" id="IPR010580">
    <property type="entry name" value="ER_stress-assoc"/>
</dbReference>
<keyword evidence="6 7" id="KW-0472">Membrane</keyword>
<evidence type="ECO:0008006" key="10">
    <source>
        <dbReference type="Google" id="ProtNLM"/>
    </source>
</evidence>
<keyword evidence="3 7" id="KW-0812">Transmembrane</keyword>
<dbReference type="EMBL" id="JBGBPQ010000008">
    <property type="protein sequence ID" value="KAL1520372.1"/>
    <property type="molecule type" value="Genomic_DNA"/>
</dbReference>
<comment type="similarity">
    <text evidence="2">Belongs to the RAMP4 family.</text>
</comment>
<keyword evidence="4" id="KW-0256">Endoplasmic reticulum</keyword>
<feature type="transmembrane region" description="Helical" evidence="7">
    <location>
        <begin position="45"/>
        <end position="66"/>
    </location>
</feature>
<dbReference type="GO" id="GO:0030968">
    <property type="term" value="P:endoplasmic reticulum unfolded protein response"/>
    <property type="evidence" value="ECO:0007669"/>
    <property type="project" value="TreeGrafter"/>
</dbReference>
<reference evidence="8 9" key="1">
    <citation type="journal article" date="2024" name="Science">
        <title>Giant polyketide synthase enzymes in the biosynthesis of giant marine polyether toxins.</title>
        <authorList>
            <person name="Fallon T.R."/>
            <person name="Shende V.V."/>
            <person name="Wierzbicki I.H."/>
            <person name="Pendleton A.L."/>
            <person name="Watervoot N.F."/>
            <person name="Auber R.P."/>
            <person name="Gonzalez D.J."/>
            <person name="Wisecaver J.H."/>
            <person name="Moore B.S."/>
        </authorList>
    </citation>
    <scope>NUCLEOTIDE SEQUENCE [LARGE SCALE GENOMIC DNA]</scope>
    <source>
        <strain evidence="8 9">12B1</strain>
    </source>
</reference>
<evidence type="ECO:0000256" key="7">
    <source>
        <dbReference type="SAM" id="Phobius"/>
    </source>
</evidence>
<evidence type="ECO:0000256" key="3">
    <source>
        <dbReference type="ARBA" id="ARBA00022692"/>
    </source>
</evidence>
<protein>
    <recommendedName>
        <fullName evidence="10">Stress-associated endoplasmic reticulum protein</fullName>
    </recommendedName>
</protein>
<organism evidence="8 9">
    <name type="scientific">Prymnesium parvum</name>
    <name type="common">Toxic golden alga</name>
    <dbReference type="NCBI Taxonomy" id="97485"/>
    <lineage>
        <taxon>Eukaryota</taxon>
        <taxon>Haptista</taxon>
        <taxon>Haptophyta</taxon>
        <taxon>Prymnesiophyceae</taxon>
        <taxon>Prymnesiales</taxon>
        <taxon>Prymnesiaceae</taxon>
        <taxon>Prymnesium</taxon>
    </lineage>
</organism>
<gene>
    <name evidence="8" type="ORF">AB1Y20_021959</name>
</gene>